<reference evidence="12 13" key="1">
    <citation type="submission" date="2016-10" db="EMBL/GenBank/DDBJ databases">
        <title>Pseudoalteromonas amylolytica sp. nov., isolated from the surface seawater.</title>
        <authorList>
            <person name="Wu Y.-H."/>
            <person name="Cheng H."/>
            <person name="Jin X.-B."/>
            <person name="Wang C.-S."/>
            <person name="Xu X.-W."/>
        </authorList>
    </citation>
    <scope>NUCLEOTIDE SEQUENCE [LARGE SCALE GENOMIC DNA]</scope>
    <source>
        <strain evidence="12 13">JCM 12483</strain>
    </source>
</reference>
<dbReference type="STRING" id="327939.BIW53_15100"/>
<evidence type="ECO:0000256" key="2">
    <source>
        <dbReference type="ARBA" id="ARBA00004613"/>
    </source>
</evidence>
<feature type="signal peptide" evidence="11">
    <location>
        <begin position="1"/>
        <end position="19"/>
    </location>
</feature>
<feature type="active site" evidence="10">
    <location>
        <position position="402"/>
    </location>
</feature>
<dbReference type="GO" id="GO:0006508">
    <property type="term" value="P:proteolysis"/>
    <property type="evidence" value="ECO:0007669"/>
    <property type="project" value="UniProtKB-KW"/>
</dbReference>
<evidence type="ECO:0000256" key="1">
    <source>
        <dbReference type="ARBA" id="ARBA00001947"/>
    </source>
</evidence>
<comment type="cofactor">
    <cofactor evidence="1">
        <name>Zn(2+)</name>
        <dbReference type="ChEBI" id="CHEBI:29105"/>
    </cofactor>
</comment>
<dbReference type="OrthoDB" id="9802683at2"/>
<keyword evidence="6 11" id="KW-0732">Signal</keyword>
<evidence type="ECO:0000256" key="11">
    <source>
        <dbReference type="SAM" id="SignalP"/>
    </source>
</evidence>
<keyword evidence="5" id="KW-0479">Metal-binding</keyword>
<evidence type="ECO:0008006" key="14">
    <source>
        <dbReference type="Google" id="ProtNLM"/>
    </source>
</evidence>
<feature type="chain" id="PRO_5010383045" description="Collagenase" evidence="11">
    <location>
        <begin position="20"/>
        <end position="572"/>
    </location>
</feature>
<dbReference type="Proteomes" id="UP000180253">
    <property type="component" value="Unassembled WGS sequence"/>
</dbReference>
<keyword evidence="13" id="KW-1185">Reference proteome</keyword>
<evidence type="ECO:0000256" key="7">
    <source>
        <dbReference type="ARBA" id="ARBA00022801"/>
    </source>
</evidence>
<evidence type="ECO:0000256" key="4">
    <source>
        <dbReference type="ARBA" id="ARBA00022670"/>
    </source>
</evidence>
<evidence type="ECO:0000256" key="5">
    <source>
        <dbReference type="ARBA" id="ARBA00022723"/>
    </source>
</evidence>
<keyword evidence="3" id="KW-0964">Secreted</keyword>
<keyword evidence="4" id="KW-0645">Protease</keyword>
<dbReference type="AlphaFoldDB" id="A0A1S1N6X0"/>
<dbReference type="GO" id="GO:0008270">
    <property type="term" value="F:zinc ion binding"/>
    <property type="evidence" value="ECO:0007669"/>
    <property type="project" value="InterPro"/>
</dbReference>
<sequence>MLKKIAFIPFLLASLSACNSVKPSSAGSEVIPSGPEEGWWHQNVSKRHLTQALTYLNYQSKLDSPDWSTVNDLLYDLRGFSYFADLASLDTDDYQSLSHTLLKLLKHERPTVYQARFTENYAVLVYRLLTQEKKLVDWPEQLTSLIALFKAVGDGMEYDYARWELYRAIGFSAFMARREPDLSKLFSEQPELIHILLEEISRSTWRRDHALWSLGYIHQLLPKIQQQQLDDKVWSKLQGIDKATTQDMQTWYSSNYLVNSFRGLSECNESQQGRCISVDIDTVLPIKHQCSARLWIRATSLDAEQLAYSCKRLTSQERDFHQLFATKMRSVENDHNHALRVVIFDNYSDYNRYGQLLFDIHTDNGGMYIEGTPSDPNNQATFYSFQAFWTGDKFKVWNLNHEYVHYLDGRFNKYGGFGHFPEKLVWWSEGLAELIAKGNENPKAIEVLQETQSQQWPSLDSIFATKYGQSSEQIYQWSYLAIRYLSQHDLAGLRALQRSLREDFYKGYNDKLVELASQHEDNFKVFLATLLGADPEVQTSQRATINKEYRYLYRSYLQPPHLKLTEQHQHYF</sequence>
<keyword evidence="7" id="KW-0378">Hydrolase</keyword>
<comment type="caution">
    <text evidence="12">The sequence shown here is derived from an EMBL/GenBank/DDBJ whole genome shotgun (WGS) entry which is preliminary data.</text>
</comment>
<dbReference type="InterPro" id="IPR002169">
    <property type="entry name" value="Peptidase_M9A/M9B"/>
</dbReference>
<evidence type="ECO:0000313" key="13">
    <source>
        <dbReference type="Proteomes" id="UP000180253"/>
    </source>
</evidence>
<name>A0A1S1N6X0_9GAMM</name>
<gene>
    <name evidence="12" type="ORF">BIW53_15100</name>
</gene>
<accession>A0A1S1N6X0</accession>
<keyword evidence="8" id="KW-0862">Zinc</keyword>
<dbReference type="PANTHER" id="PTHR13062:SF9">
    <property type="entry name" value="MICROBIAL COLLAGENASE"/>
    <property type="match status" value="1"/>
</dbReference>
<organism evidence="12 13">
    <name type="scientific">Pseudoalteromonas byunsanensis</name>
    <dbReference type="NCBI Taxonomy" id="327939"/>
    <lineage>
        <taxon>Bacteria</taxon>
        <taxon>Pseudomonadati</taxon>
        <taxon>Pseudomonadota</taxon>
        <taxon>Gammaproteobacteria</taxon>
        <taxon>Alteromonadales</taxon>
        <taxon>Pseudoalteromonadaceae</taxon>
        <taxon>Pseudoalteromonas</taxon>
    </lineage>
</organism>
<evidence type="ECO:0000256" key="9">
    <source>
        <dbReference type="ARBA" id="ARBA00023049"/>
    </source>
</evidence>
<dbReference type="Gene3D" id="3.40.30.160">
    <property type="entry name" value="Collagenase ColT, N-terminal domain"/>
    <property type="match status" value="1"/>
</dbReference>
<protein>
    <recommendedName>
        <fullName evidence="14">Collagenase</fullName>
    </recommendedName>
</protein>
<dbReference type="PRINTS" id="PR00931">
    <property type="entry name" value="MICOLLPTASE"/>
</dbReference>
<evidence type="ECO:0000313" key="12">
    <source>
        <dbReference type="EMBL" id="OHU94402.1"/>
    </source>
</evidence>
<keyword evidence="9" id="KW-0482">Metalloprotease</keyword>
<dbReference type="GO" id="GO:0004222">
    <property type="term" value="F:metalloendopeptidase activity"/>
    <property type="evidence" value="ECO:0007669"/>
    <property type="project" value="InterPro"/>
</dbReference>
<dbReference type="EMBL" id="MNAN01000034">
    <property type="protein sequence ID" value="OHU94402.1"/>
    <property type="molecule type" value="Genomic_DNA"/>
</dbReference>
<dbReference type="Pfam" id="PF01752">
    <property type="entry name" value="Peptidase_M9"/>
    <property type="match status" value="1"/>
</dbReference>
<evidence type="ECO:0000256" key="6">
    <source>
        <dbReference type="ARBA" id="ARBA00022729"/>
    </source>
</evidence>
<dbReference type="PROSITE" id="PS51257">
    <property type="entry name" value="PROKAR_LIPOPROTEIN"/>
    <property type="match status" value="1"/>
</dbReference>
<dbReference type="RefSeq" id="WP_070992848.1">
    <property type="nucleotide sequence ID" value="NZ_CBCSHD010000009.1"/>
</dbReference>
<evidence type="ECO:0000256" key="3">
    <source>
        <dbReference type="ARBA" id="ARBA00022525"/>
    </source>
</evidence>
<dbReference type="GO" id="GO:0005576">
    <property type="term" value="C:extracellular region"/>
    <property type="evidence" value="ECO:0007669"/>
    <property type="project" value="UniProtKB-SubCell"/>
</dbReference>
<evidence type="ECO:0000256" key="8">
    <source>
        <dbReference type="ARBA" id="ARBA00022833"/>
    </source>
</evidence>
<comment type="subcellular location">
    <subcellularLocation>
        <location evidence="2">Secreted</location>
    </subcellularLocation>
</comment>
<evidence type="ECO:0000256" key="10">
    <source>
        <dbReference type="PIRSR" id="PIRSR602169-1"/>
    </source>
</evidence>
<dbReference type="Gene3D" id="1.10.390.20">
    <property type="match status" value="1"/>
</dbReference>
<proteinExistence type="predicted"/>
<dbReference type="PANTHER" id="PTHR13062">
    <property type="entry name" value="COLLAGENASE"/>
    <property type="match status" value="1"/>
</dbReference>